<organism evidence="14 15">
    <name type="scientific">Piscinibacter terrae</name>
    <dbReference type="NCBI Taxonomy" id="2496871"/>
    <lineage>
        <taxon>Bacteria</taxon>
        <taxon>Pseudomonadati</taxon>
        <taxon>Pseudomonadota</taxon>
        <taxon>Betaproteobacteria</taxon>
        <taxon>Burkholderiales</taxon>
        <taxon>Sphaerotilaceae</taxon>
        <taxon>Piscinibacter</taxon>
    </lineage>
</organism>
<dbReference type="GO" id="GO:0006508">
    <property type="term" value="P:proteolysis"/>
    <property type="evidence" value="ECO:0007669"/>
    <property type="project" value="UniProtKB-KW"/>
</dbReference>
<feature type="transmembrane region" description="Helical" evidence="12">
    <location>
        <begin position="173"/>
        <end position="189"/>
    </location>
</feature>
<comment type="cofactor">
    <cofactor evidence="1">
        <name>Zn(2+)</name>
        <dbReference type="ChEBI" id="CHEBI:29105"/>
    </cofactor>
</comment>
<comment type="subcellular location">
    <subcellularLocation>
        <location evidence="2">Membrane</location>
        <topology evidence="2">Multi-pass membrane protein</topology>
    </subcellularLocation>
</comment>
<dbReference type="Proteomes" id="UP000267464">
    <property type="component" value="Unassembled WGS sequence"/>
</dbReference>
<dbReference type="InterPro" id="IPR008915">
    <property type="entry name" value="Peptidase_M50"/>
</dbReference>
<evidence type="ECO:0000313" key="15">
    <source>
        <dbReference type="Proteomes" id="UP000267464"/>
    </source>
</evidence>
<feature type="transmembrane region" description="Helical" evidence="12">
    <location>
        <begin position="92"/>
        <end position="112"/>
    </location>
</feature>
<keyword evidence="4 14" id="KW-0645">Protease</keyword>
<reference evidence="14 15" key="2">
    <citation type="submission" date="2018-12" db="EMBL/GenBank/DDBJ databases">
        <title>Rhizobacter gummiphilus sp. nov., a rubber-degrading bacterium isolated from the soil of a botanical garden in Japan.</title>
        <authorList>
            <person name="Shunsuke S.S."/>
        </authorList>
    </citation>
    <scope>NUCLEOTIDE SEQUENCE [LARGE SCALE GENOMIC DNA]</scope>
    <source>
        <strain evidence="14 15">S-16</strain>
    </source>
</reference>
<comment type="caution">
    <text evidence="14">The sequence shown here is derived from an EMBL/GenBank/DDBJ whole genome shotgun (WGS) entry which is preliminary data.</text>
</comment>
<evidence type="ECO:0000256" key="11">
    <source>
        <dbReference type="ARBA" id="ARBA00023136"/>
    </source>
</evidence>
<evidence type="ECO:0000313" key="14">
    <source>
        <dbReference type="EMBL" id="RQP25111.1"/>
    </source>
</evidence>
<evidence type="ECO:0000256" key="10">
    <source>
        <dbReference type="ARBA" id="ARBA00023049"/>
    </source>
</evidence>
<keyword evidence="6" id="KW-0479">Metal-binding</keyword>
<proteinExistence type="inferred from homology"/>
<feature type="transmembrane region" description="Helical" evidence="12">
    <location>
        <begin position="62"/>
        <end position="80"/>
    </location>
</feature>
<feature type="transmembrane region" description="Helical" evidence="12">
    <location>
        <begin position="29"/>
        <end position="50"/>
    </location>
</feature>
<dbReference type="CDD" id="cd06160">
    <property type="entry name" value="S2P-M50_like_2"/>
    <property type="match status" value="1"/>
</dbReference>
<keyword evidence="15" id="KW-1185">Reference proteome</keyword>
<dbReference type="PANTHER" id="PTHR39188:SF3">
    <property type="entry name" value="STAGE IV SPORULATION PROTEIN FB"/>
    <property type="match status" value="1"/>
</dbReference>
<dbReference type="GO" id="GO:0046872">
    <property type="term" value="F:metal ion binding"/>
    <property type="evidence" value="ECO:0007669"/>
    <property type="project" value="UniProtKB-KW"/>
</dbReference>
<keyword evidence="7" id="KW-0378">Hydrolase</keyword>
<keyword evidence="11 12" id="KW-0472">Membrane</keyword>
<evidence type="ECO:0000256" key="6">
    <source>
        <dbReference type="ARBA" id="ARBA00022723"/>
    </source>
</evidence>
<keyword evidence="5 12" id="KW-0812">Transmembrane</keyword>
<feature type="transmembrane region" description="Helical" evidence="12">
    <location>
        <begin position="209"/>
        <end position="227"/>
    </location>
</feature>
<gene>
    <name evidence="14" type="ORF">DZC73_09675</name>
</gene>
<evidence type="ECO:0000256" key="5">
    <source>
        <dbReference type="ARBA" id="ARBA00022692"/>
    </source>
</evidence>
<dbReference type="GO" id="GO:0008237">
    <property type="term" value="F:metallopeptidase activity"/>
    <property type="evidence" value="ECO:0007669"/>
    <property type="project" value="UniProtKB-KW"/>
</dbReference>
<evidence type="ECO:0000256" key="1">
    <source>
        <dbReference type="ARBA" id="ARBA00001947"/>
    </source>
</evidence>
<dbReference type="PANTHER" id="PTHR39188">
    <property type="entry name" value="MEMBRANE-ASSOCIATED ZINC METALLOPROTEASE M50B"/>
    <property type="match status" value="1"/>
</dbReference>
<dbReference type="EMBL" id="QUSW01000002">
    <property type="protein sequence ID" value="RQP25111.1"/>
    <property type="molecule type" value="Genomic_DNA"/>
</dbReference>
<dbReference type="Pfam" id="PF02163">
    <property type="entry name" value="Peptidase_M50"/>
    <property type="match status" value="1"/>
</dbReference>
<evidence type="ECO:0000256" key="2">
    <source>
        <dbReference type="ARBA" id="ARBA00004141"/>
    </source>
</evidence>
<evidence type="ECO:0000256" key="3">
    <source>
        <dbReference type="ARBA" id="ARBA00007931"/>
    </source>
</evidence>
<evidence type="ECO:0000256" key="4">
    <source>
        <dbReference type="ARBA" id="ARBA00022670"/>
    </source>
</evidence>
<evidence type="ECO:0000256" key="8">
    <source>
        <dbReference type="ARBA" id="ARBA00022833"/>
    </source>
</evidence>
<dbReference type="AlphaFoldDB" id="A0A3N7HVU8"/>
<protein>
    <submittedName>
        <fullName evidence="14">Site-2 protease family protein</fullName>
    </submittedName>
</protein>
<keyword evidence="8" id="KW-0862">Zinc</keyword>
<comment type="similarity">
    <text evidence="3">Belongs to the peptidase M50B family.</text>
</comment>
<evidence type="ECO:0000256" key="7">
    <source>
        <dbReference type="ARBA" id="ARBA00022801"/>
    </source>
</evidence>
<evidence type="ECO:0000259" key="13">
    <source>
        <dbReference type="Pfam" id="PF02163"/>
    </source>
</evidence>
<dbReference type="RefSeq" id="WP_124540019.1">
    <property type="nucleotide sequence ID" value="NZ_QUSW01000002.1"/>
</dbReference>
<evidence type="ECO:0000256" key="9">
    <source>
        <dbReference type="ARBA" id="ARBA00022989"/>
    </source>
</evidence>
<dbReference type="GO" id="GO:0016020">
    <property type="term" value="C:membrane"/>
    <property type="evidence" value="ECO:0007669"/>
    <property type="project" value="UniProtKB-SubCell"/>
</dbReference>
<evidence type="ECO:0000256" key="12">
    <source>
        <dbReference type="SAM" id="Phobius"/>
    </source>
</evidence>
<dbReference type="OrthoDB" id="9781963at2"/>
<name>A0A3N7HVU8_9BURK</name>
<keyword evidence="10" id="KW-0482">Metalloprotease</keyword>
<sequence>MIKLLALLLSGVKLGKLFSTGGTMLLSVVMYSWVFGWRYAVGFVMMLFIHEMGHFIAARQRGLRAGLPMFIPFVGAWTTLKDVPHNAETDAYVAMGGPLLGTVAALVCYFIARNENSNLLLAISYSGFFLNLINLIPLMPFDGGHITQVISPWLWAAGVPLLGLLIWWNQSPVLLLIAFLAGTQLWSAWKHRHDPQLQAYRIASMETRIGYATCYIALVGFLGIMANDVHEMLRAPMVGPSGTV</sequence>
<feature type="domain" description="Peptidase M50" evidence="13">
    <location>
        <begin position="40"/>
        <end position="112"/>
    </location>
</feature>
<accession>A0A3N7HVU8</accession>
<reference evidence="14 15" key="1">
    <citation type="submission" date="2018-08" db="EMBL/GenBank/DDBJ databases">
        <authorList>
            <person name="Khan S.A."/>
            <person name="Jeon C.O."/>
            <person name="Chun B.H."/>
            <person name="Jeong S.E."/>
        </authorList>
    </citation>
    <scope>NUCLEOTIDE SEQUENCE [LARGE SCALE GENOMIC DNA]</scope>
    <source>
        <strain evidence="14 15">S-16</strain>
    </source>
</reference>
<feature type="transmembrane region" description="Helical" evidence="12">
    <location>
        <begin position="119"/>
        <end position="138"/>
    </location>
</feature>
<keyword evidence="9 12" id="KW-1133">Transmembrane helix</keyword>